<sequence>MTVRPEWSEVAPLARSSLPAQEKEELERLRRAGCWGCGDLKDPFLVATHPRASSVAVEAAIQLAVRLSRPSASRSRLAPPPLFRRIFSVDPLLHSGLVGGGGFRQAELAVMSSDLVWVTARRFRMKGSEASVLLSLACILTSCRVFVLCGQDALEHSRAGGGPARDCVDSRNDSERLMAGVFLGGLSLLSGGGSHRDWQDLCLAVLGGASRPGVPSLRAGCEKLQWRSPEAGRGRCGSVKEPPRTMPGSGVETAGRPPPKGSERKWRSCSSLGRTWDDTSSGSSSNPYSILSWPSSGPDRLVSLSSSSEEDLTRGAEVDSRFFLARAARRWGRLEVQ</sequence>
<organism evidence="2 3">
    <name type="scientific">Portunus trituberculatus</name>
    <name type="common">Swimming crab</name>
    <name type="synonym">Neptunus trituberculatus</name>
    <dbReference type="NCBI Taxonomy" id="210409"/>
    <lineage>
        <taxon>Eukaryota</taxon>
        <taxon>Metazoa</taxon>
        <taxon>Ecdysozoa</taxon>
        <taxon>Arthropoda</taxon>
        <taxon>Crustacea</taxon>
        <taxon>Multicrustacea</taxon>
        <taxon>Malacostraca</taxon>
        <taxon>Eumalacostraca</taxon>
        <taxon>Eucarida</taxon>
        <taxon>Decapoda</taxon>
        <taxon>Pleocyemata</taxon>
        <taxon>Brachyura</taxon>
        <taxon>Eubrachyura</taxon>
        <taxon>Portunoidea</taxon>
        <taxon>Portunidae</taxon>
        <taxon>Portuninae</taxon>
        <taxon>Portunus</taxon>
    </lineage>
</organism>
<feature type="compositionally biased region" description="Low complexity" evidence="1">
    <location>
        <begin position="295"/>
        <end position="307"/>
    </location>
</feature>
<feature type="region of interest" description="Disordered" evidence="1">
    <location>
        <begin position="229"/>
        <end position="315"/>
    </location>
</feature>
<evidence type="ECO:0000313" key="2">
    <source>
        <dbReference type="EMBL" id="MPC59569.1"/>
    </source>
</evidence>
<dbReference type="Proteomes" id="UP000324222">
    <property type="component" value="Unassembled WGS sequence"/>
</dbReference>
<evidence type="ECO:0000313" key="3">
    <source>
        <dbReference type="Proteomes" id="UP000324222"/>
    </source>
</evidence>
<proteinExistence type="predicted"/>
<keyword evidence="3" id="KW-1185">Reference proteome</keyword>
<protein>
    <submittedName>
        <fullName evidence="2">Uncharacterized protein</fullName>
    </submittedName>
</protein>
<reference evidence="2 3" key="1">
    <citation type="submission" date="2019-05" db="EMBL/GenBank/DDBJ databases">
        <title>Another draft genome of Portunus trituberculatus and its Hox gene families provides insights of decapod evolution.</title>
        <authorList>
            <person name="Jeong J.-H."/>
            <person name="Song I."/>
            <person name="Kim S."/>
            <person name="Choi T."/>
            <person name="Kim D."/>
            <person name="Ryu S."/>
            <person name="Kim W."/>
        </authorList>
    </citation>
    <scope>NUCLEOTIDE SEQUENCE [LARGE SCALE GENOMIC DNA]</scope>
    <source>
        <tissue evidence="2">Muscle</tissue>
    </source>
</reference>
<feature type="compositionally biased region" description="Polar residues" evidence="1">
    <location>
        <begin position="268"/>
        <end position="294"/>
    </location>
</feature>
<dbReference type="EMBL" id="VSRR010016677">
    <property type="protein sequence ID" value="MPC59569.1"/>
    <property type="molecule type" value="Genomic_DNA"/>
</dbReference>
<evidence type="ECO:0000256" key="1">
    <source>
        <dbReference type="SAM" id="MobiDB-lite"/>
    </source>
</evidence>
<dbReference type="AlphaFoldDB" id="A0A5B7GPM2"/>
<comment type="caution">
    <text evidence="2">The sequence shown here is derived from an EMBL/GenBank/DDBJ whole genome shotgun (WGS) entry which is preliminary data.</text>
</comment>
<name>A0A5B7GPM2_PORTR</name>
<accession>A0A5B7GPM2</accession>
<gene>
    <name evidence="2" type="ORF">E2C01_053592</name>
</gene>